<evidence type="ECO:0000256" key="1">
    <source>
        <dbReference type="ARBA" id="ARBA00004651"/>
    </source>
</evidence>
<feature type="transmembrane region" description="Helical" evidence="6">
    <location>
        <begin position="220"/>
        <end position="240"/>
    </location>
</feature>
<feature type="transmembrane region" description="Helical" evidence="6">
    <location>
        <begin position="373"/>
        <end position="391"/>
    </location>
</feature>
<feature type="transmembrane region" description="Helical" evidence="6">
    <location>
        <begin position="346"/>
        <end position="367"/>
    </location>
</feature>
<dbReference type="RefSeq" id="WP_073285644.1">
    <property type="nucleotide sequence ID" value="NZ_FRCP01000008.1"/>
</dbReference>
<feature type="transmembrane region" description="Helical" evidence="6">
    <location>
        <begin position="163"/>
        <end position="184"/>
    </location>
</feature>
<dbReference type="Proteomes" id="UP000184038">
    <property type="component" value="Unassembled WGS sequence"/>
</dbReference>
<dbReference type="InterPro" id="IPR020846">
    <property type="entry name" value="MFS_dom"/>
</dbReference>
<dbReference type="OrthoDB" id="9815356at2"/>
<organism evidence="8 9">
    <name type="scientific">Anaerosporobacter mobilis DSM 15930</name>
    <dbReference type="NCBI Taxonomy" id="1120996"/>
    <lineage>
        <taxon>Bacteria</taxon>
        <taxon>Bacillati</taxon>
        <taxon>Bacillota</taxon>
        <taxon>Clostridia</taxon>
        <taxon>Lachnospirales</taxon>
        <taxon>Lachnospiraceae</taxon>
        <taxon>Anaerosporobacter</taxon>
    </lineage>
</organism>
<feature type="transmembrane region" description="Helical" evidence="6">
    <location>
        <begin position="252"/>
        <end position="269"/>
    </location>
</feature>
<reference evidence="8 9" key="1">
    <citation type="submission" date="2016-11" db="EMBL/GenBank/DDBJ databases">
        <authorList>
            <person name="Jaros S."/>
            <person name="Januszkiewicz K."/>
            <person name="Wedrychowicz H."/>
        </authorList>
    </citation>
    <scope>NUCLEOTIDE SEQUENCE [LARGE SCALE GENOMIC DNA]</scope>
    <source>
        <strain evidence="8 9">DSM 15930</strain>
    </source>
</reference>
<feature type="transmembrane region" description="Helical" evidence="6">
    <location>
        <begin position="51"/>
        <end position="69"/>
    </location>
</feature>
<dbReference type="STRING" id="1120996.SAMN02746066_01588"/>
<name>A0A1M7HUX3_9FIRM</name>
<accession>A0A1M7HUX3</accession>
<dbReference type="InterPro" id="IPR011701">
    <property type="entry name" value="MFS"/>
</dbReference>
<dbReference type="PROSITE" id="PS50850">
    <property type="entry name" value="MFS"/>
    <property type="match status" value="1"/>
</dbReference>
<feature type="transmembrane region" description="Helical" evidence="6">
    <location>
        <begin position="12"/>
        <end position="31"/>
    </location>
</feature>
<keyword evidence="4 6" id="KW-1133">Transmembrane helix</keyword>
<sequence>MNKKIIAKEEISRWLVLLFAGACGIIVANLYYAQPLVGLISSDIGLPPDSAGMIVTMTQLGYAFGLLFFVPLSDLIENKKLTIGILLIAIAGLLIVITTHNVLIFLIAITMIGLGSVSAQILVPLASFLASVAQRGKMVGNVMSGLLLGIMLARPISSFLASIFNWKFVFILSAILLLILIFILQKKLPSRQPIQNDKYSDIIKSMGRLLRDEEILRRRALYQATLFGTFSLFWTVTPQWLGSNFHLKQQGIALFAFVGVAGAVAAPIAGRLADRGVTNKLTGIAFVTASLSFAIPHLYNGNKLFSLMLLCLSAVILDCSVSANLVLSQQKIYGLDAEKRGRMNGLFMAIFFIGGAVGSSVGGYIYVHYGWKGTSLLGFVLPLLGLLYFLTELKSVNRI</sequence>
<dbReference type="CDD" id="cd17324">
    <property type="entry name" value="MFS_NepI_like"/>
    <property type="match status" value="1"/>
</dbReference>
<evidence type="ECO:0000256" key="6">
    <source>
        <dbReference type="SAM" id="Phobius"/>
    </source>
</evidence>
<keyword evidence="3 6" id="KW-0812">Transmembrane</keyword>
<comment type="subcellular location">
    <subcellularLocation>
        <location evidence="1">Cell membrane</location>
        <topology evidence="1">Multi-pass membrane protein</topology>
    </subcellularLocation>
</comment>
<feature type="transmembrane region" description="Helical" evidence="6">
    <location>
        <begin position="138"/>
        <end position="157"/>
    </location>
</feature>
<dbReference type="GO" id="GO:0022857">
    <property type="term" value="F:transmembrane transporter activity"/>
    <property type="evidence" value="ECO:0007669"/>
    <property type="project" value="InterPro"/>
</dbReference>
<evidence type="ECO:0000259" key="7">
    <source>
        <dbReference type="PROSITE" id="PS50850"/>
    </source>
</evidence>
<feature type="transmembrane region" description="Helical" evidence="6">
    <location>
        <begin position="305"/>
        <end position="326"/>
    </location>
</feature>
<evidence type="ECO:0000256" key="5">
    <source>
        <dbReference type="ARBA" id="ARBA00023136"/>
    </source>
</evidence>
<keyword evidence="5 6" id="KW-0472">Membrane</keyword>
<evidence type="ECO:0000256" key="2">
    <source>
        <dbReference type="ARBA" id="ARBA00022448"/>
    </source>
</evidence>
<dbReference type="PANTHER" id="PTHR42910:SF1">
    <property type="entry name" value="MAJOR FACILITATOR SUPERFAMILY (MFS) PROFILE DOMAIN-CONTAINING PROTEIN"/>
    <property type="match status" value="1"/>
</dbReference>
<evidence type="ECO:0000313" key="9">
    <source>
        <dbReference type="Proteomes" id="UP000184038"/>
    </source>
</evidence>
<protein>
    <submittedName>
        <fullName evidence="8">Predicted arabinose efflux permease, MFS family</fullName>
    </submittedName>
</protein>
<dbReference type="EMBL" id="FRCP01000008">
    <property type="protein sequence ID" value="SHM32275.1"/>
    <property type="molecule type" value="Genomic_DNA"/>
</dbReference>
<dbReference type="Gene3D" id="1.20.1250.20">
    <property type="entry name" value="MFS general substrate transporter like domains"/>
    <property type="match status" value="1"/>
</dbReference>
<dbReference type="AlphaFoldDB" id="A0A1M7HUX3"/>
<evidence type="ECO:0000256" key="3">
    <source>
        <dbReference type="ARBA" id="ARBA00022692"/>
    </source>
</evidence>
<feature type="domain" description="Major facilitator superfamily (MFS) profile" evidence="7">
    <location>
        <begin position="1"/>
        <end position="397"/>
    </location>
</feature>
<feature type="transmembrane region" description="Helical" evidence="6">
    <location>
        <begin position="103"/>
        <end position="126"/>
    </location>
</feature>
<dbReference type="SUPFAM" id="SSF103473">
    <property type="entry name" value="MFS general substrate transporter"/>
    <property type="match status" value="1"/>
</dbReference>
<feature type="transmembrane region" description="Helical" evidence="6">
    <location>
        <begin position="281"/>
        <end position="299"/>
    </location>
</feature>
<feature type="transmembrane region" description="Helical" evidence="6">
    <location>
        <begin position="81"/>
        <end position="97"/>
    </location>
</feature>
<keyword evidence="9" id="KW-1185">Reference proteome</keyword>
<dbReference type="PANTHER" id="PTHR42910">
    <property type="entry name" value="TRANSPORTER SCO4007-RELATED"/>
    <property type="match status" value="1"/>
</dbReference>
<dbReference type="GO" id="GO:0005886">
    <property type="term" value="C:plasma membrane"/>
    <property type="evidence" value="ECO:0007669"/>
    <property type="project" value="UniProtKB-SubCell"/>
</dbReference>
<dbReference type="InterPro" id="IPR036259">
    <property type="entry name" value="MFS_trans_sf"/>
</dbReference>
<proteinExistence type="predicted"/>
<dbReference type="Pfam" id="PF07690">
    <property type="entry name" value="MFS_1"/>
    <property type="match status" value="2"/>
</dbReference>
<keyword evidence="2" id="KW-0813">Transport</keyword>
<evidence type="ECO:0000256" key="4">
    <source>
        <dbReference type="ARBA" id="ARBA00022989"/>
    </source>
</evidence>
<evidence type="ECO:0000313" key="8">
    <source>
        <dbReference type="EMBL" id="SHM32275.1"/>
    </source>
</evidence>
<gene>
    <name evidence="8" type="ORF">SAMN02746066_01588</name>
</gene>